<dbReference type="InterPro" id="IPR039418">
    <property type="entry name" value="LexA-like"/>
</dbReference>
<dbReference type="InterPro" id="IPR015927">
    <property type="entry name" value="Peptidase_S24_S26A/B/C"/>
</dbReference>
<protein>
    <submittedName>
        <fullName evidence="5">Peptidase S24-like</fullName>
    </submittedName>
</protein>
<dbReference type="Gene3D" id="2.10.109.10">
    <property type="entry name" value="Umud Fragment, subunit A"/>
    <property type="match status" value="1"/>
</dbReference>
<reference evidence="5 6" key="1">
    <citation type="submission" date="2018-06" db="EMBL/GenBank/DDBJ databases">
        <title>OYT1 Genome Sequencing.</title>
        <authorList>
            <person name="Kato S."/>
            <person name="Itoh T."/>
            <person name="Ohkuma M."/>
        </authorList>
    </citation>
    <scope>NUCLEOTIDE SEQUENCE [LARGE SCALE GENOMIC DNA]</scope>
    <source>
        <strain evidence="5 6">OYT1</strain>
    </source>
</reference>
<dbReference type="SUPFAM" id="SSF51306">
    <property type="entry name" value="LexA/Signal peptidase"/>
    <property type="match status" value="1"/>
</dbReference>
<accession>A0A2Z6GDA3</accession>
<evidence type="ECO:0000256" key="1">
    <source>
        <dbReference type="ARBA" id="ARBA00023015"/>
    </source>
</evidence>
<dbReference type="PANTHER" id="PTHR40661">
    <property type="match status" value="1"/>
</dbReference>
<gene>
    <name evidence="5" type="ORF">OYT1_ch2058</name>
</gene>
<dbReference type="PANTHER" id="PTHR40661:SF3">
    <property type="entry name" value="FELS-1 PROPHAGE TRANSCRIPTIONAL REGULATOR"/>
    <property type="match status" value="1"/>
</dbReference>
<keyword evidence="6" id="KW-1185">Reference proteome</keyword>
<dbReference type="Pfam" id="PF00717">
    <property type="entry name" value="Peptidase_S24"/>
    <property type="match status" value="1"/>
</dbReference>
<dbReference type="RefSeq" id="WP_062626239.1">
    <property type="nucleotide sequence ID" value="NZ_AP018738.1"/>
</dbReference>
<dbReference type="InterPro" id="IPR036286">
    <property type="entry name" value="LexA/Signal_pep-like_sf"/>
</dbReference>
<keyword evidence="2" id="KW-0238">DNA-binding</keyword>
<keyword evidence="1" id="KW-0805">Transcription regulation</keyword>
<evidence type="ECO:0000313" key="5">
    <source>
        <dbReference type="EMBL" id="BBE51583.1"/>
    </source>
</evidence>
<evidence type="ECO:0000313" key="6">
    <source>
        <dbReference type="Proteomes" id="UP000033070"/>
    </source>
</evidence>
<dbReference type="KEGG" id="fam:OYT1_ch2058"/>
<proteinExistence type="predicted"/>
<sequence>MHTRKPINIPIVSATQEEAMAGSNCSGNELVALMVLGDSMQPEFVEGEILVIEMGAPASDGHFVIGTANEEFIFRQLKRDDSGGWQLHALNPAYPDIAISGLDTLKGVVIHKKRPGSRKSVKYYLTPANY</sequence>
<evidence type="ECO:0000259" key="4">
    <source>
        <dbReference type="Pfam" id="PF00717"/>
    </source>
</evidence>
<name>A0A2Z6GDA3_9PROT</name>
<dbReference type="OrthoDB" id="9021722at2"/>
<dbReference type="Proteomes" id="UP000033070">
    <property type="component" value="Chromosome"/>
</dbReference>
<keyword evidence="3" id="KW-0804">Transcription</keyword>
<dbReference type="EMBL" id="AP018738">
    <property type="protein sequence ID" value="BBE51583.1"/>
    <property type="molecule type" value="Genomic_DNA"/>
</dbReference>
<evidence type="ECO:0000256" key="2">
    <source>
        <dbReference type="ARBA" id="ARBA00023125"/>
    </source>
</evidence>
<dbReference type="AlphaFoldDB" id="A0A2Z6GDA3"/>
<feature type="domain" description="Peptidase S24/S26A/S26B/S26C" evidence="4">
    <location>
        <begin position="23"/>
        <end position="101"/>
    </location>
</feature>
<dbReference type="CDD" id="cd06529">
    <property type="entry name" value="S24_LexA-like"/>
    <property type="match status" value="1"/>
</dbReference>
<evidence type="ECO:0000256" key="3">
    <source>
        <dbReference type="ARBA" id="ARBA00023163"/>
    </source>
</evidence>
<organism evidence="5 6">
    <name type="scientific">Ferriphaselus amnicola</name>
    <dbReference type="NCBI Taxonomy" id="1188319"/>
    <lineage>
        <taxon>Bacteria</taxon>
        <taxon>Pseudomonadati</taxon>
        <taxon>Pseudomonadota</taxon>
        <taxon>Betaproteobacteria</taxon>
        <taxon>Nitrosomonadales</taxon>
        <taxon>Gallionellaceae</taxon>
        <taxon>Ferriphaselus</taxon>
    </lineage>
</organism>
<dbReference type="STRING" id="1188319.OYT1_01049"/>
<dbReference type="GO" id="GO:0003677">
    <property type="term" value="F:DNA binding"/>
    <property type="evidence" value="ECO:0007669"/>
    <property type="project" value="UniProtKB-KW"/>
</dbReference>